<dbReference type="Pfam" id="PF01339">
    <property type="entry name" value="CheB_methylest"/>
    <property type="match status" value="1"/>
</dbReference>
<dbReference type="PANTHER" id="PTHR42872:SF6">
    <property type="entry name" value="PROTEIN-GLUTAMATE METHYLESTERASE_PROTEIN-GLUTAMINE GLUTAMINASE"/>
    <property type="match status" value="1"/>
</dbReference>
<dbReference type="GO" id="GO:0005737">
    <property type="term" value="C:cytoplasm"/>
    <property type="evidence" value="ECO:0007669"/>
    <property type="project" value="InterPro"/>
</dbReference>
<comment type="catalytic activity">
    <reaction evidence="5">
        <text>[protein]-L-glutamate 5-O-methyl ester + H2O = L-glutamyl-[protein] + methanol + H(+)</text>
        <dbReference type="Rhea" id="RHEA:23236"/>
        <dbReference type="Rhea" id="RHEA-COMP:10208"/>
        <dbReference type="Rhea" id="RHEA-COMP:10311"/>
        <dbReference type="ChEBI" id="CHEBI:15377"/>
        <dbReference type="ChEBI" id="CHEBI:15378"/>
        <dbReference type="ChEBI" id="CHEBI:17790"/>
        <dbReference type="ChEBI" id="CHEBI:29973"/>
        <dbReference type="ChEBI" id="CHEBI:82795"/>
        <dbReference type="EC" id="3.1.1.61"/>
    </reaction>
</comment>
<evidence type="ECO:0000313" key="11">
    <source>
        <dbReference type="EMBL" id="SDQ47027.1"/>
    </source>
</evidence>
<keyword evidence="1" id="KW-0963">Cytoplasm</keyword>
<dbReference type="EC" id="3.1.1.61" evidence="4"/>
<feature type="active site" evidence="6">
    <location>
        <position position="306"/>
    </location>
</feature>
<dbReference type="InterPro" id="IPR008248">
    <property type="entry name" value="CheB-like"/>
</dbReference>
<accession>A0A1H1B548</accession>
<dbReference type="SUPFAM" id="SSF52172">
    <property type="entry name" value="CheY-like"/>
    <property type="match status" value="1"/>
</dbReference>
<reference evidence="12" key="1">
    <citation type="submission" date="2016-10" db="EMBL/GenBank/DDBJ databases">
        <authorList>
            <person name="Varghese N."/>
            <person name="Submissions S."/>
        </authorList>
    </citation>
    <scope>NUCLEOTIDE SEQUENCE [LARGE SCALE GENOMIC DNA]</scope>
    <source>
        <strain evidence="12">DSM 24767</strain>
    </source>
</reference>
<dbReference type="SUPFAM" id="SSF52738">
    <property type="entry name" value="Methylesterase CheB, C-terminal domain"/>
    <property type="match status" value="1"/>
</dbReference>
<feature type="active site" evidence="6">
    <location>
        <position position="182"/>
    </location>
</feature>
<feature type="compositionally biased region" description="Low complexity" evidence="8">
    <location>
        <begin position="141"/>
        <end position="153"/>
    </location>
</feature>
<dbReference type="RefSeq" id="WP_090377993.1">
    <property type="nucleotide sequence ID" value="NZ_FNLC01000001.1"/>
</dbReference>
<name>A0A1H1B548_NATTX</name>
<evidence type="ECO:0000256" key="2">
    <source>
        <dbReference type="ARBA" id="ARBA00022500"/>
    </source>
</evidence>
<dbReference type="OrthoDB" id="2857at2157"/>
<dbReference type="EMBL" id="FNLC01000001">
    <property type="protein sequence ID" value="SDQ47027.1"/>
    <property type="molecule type" value="Genomic_DNA"/>
</dbReference>
<keyword evidence="2 6" id="KW-0145">Chemotaxis</keyword>
<dbReference type="PIRSF" id="PIRSF000876">
    <property type="entry name" value="RR_chemtxs_CheB"/>
    <property type="match status" value="1"/>
</dbReference>
<keyword evidence="7" id="KW-0597">Phosphoprotein</keyword>
<dbReference type="GO" id="GO:0006935">
    <property type="term" value="P:chemotaxis"/>
    <property type="evidence" value="ECO:0007669"/>
    <property type="project" value="UniProtKB-UniRule"/>
</dbReference>
<feature type="domain" description="Response regulatory" evidence="9">
    <location>
        <begin position="3"/>
        <end position="122"/>
    </location>
</feature>
<feature type="region of interest" description="Disordered" evidence="8">
    <location>
        <begin position="141"/>
        <end position="174"/>
    </location>
</feature>
<evidence type="ECO:0000313" key="12">
    <source>
        <dbReference type="Proteomes" id="UP000198848"/>
    </source>
</evidence>
<feature type="active site" evidence="6">
    <location>
        <position position="209"/>
    </location>
</feature>
<dbReference type="AlphaFoldDB" id="A0A1H1B548"/>
<dbReference type="CDD" id="cd16432">
    <property type="entry name" value="CheB_Rec"/>
    <property type="match status" value="1"/>
</dbReference>
<evidence type="ECO:0000256" key="6">
    <source>
        <dbReference type="PROSITE-ProRule" id="PRU00050"/>
    </source>
</evidence>
<dbReference type="Pfam" id="PF00072">
    <property type="entry name" value="Response_reg"/>
    <property type="match status" value="1"/>
</dbReference>
<evidence type="ECO:0000256" key="5">
    <source>
        <dbReference type="ARBA" id="ARBA00048267"/>
    </source>
</evidence>
<protein>
    <recommendedName>
        <fullName evidence="4">protein-glutamate methylesterase</fullName>
        <ecNumber evidence="4">3.1.1.61</ecNumber>
    </recommendedName>
</protein>
<evidence type="ECO:0000256" key="7">
    <source>
        <dbReference type="PROSITE-ProRule" id="PRU00169"/>
    </source>
</evidence>
<dbReference type="Proteomes" id="UP000198848">
    <property type="component" value="Unassembled WGS sequence"/>
</dbReference>
<sequence length="380" mass="39131">MTRTLVVDGSESTRTVLGNALADVGYEVELAASGRDALERIDTIDPDVVTLDATLPDVDVAEAIERIMTTNPTPVLLLCRDTENATTTDADAILEGVARDVVTSLEKPNGSMPDDAFVADVVETVADLATVDVPSLALAQTTATARATQSTATGTPSDDRNTGSIPVQGPTLREPTVVVGASTGGPKIAERLLERLPIDLEATVLVVQHMPATFTGRFAERLDAGSEYAVREASGAERVRPGEAVVAPGDADLEVVSHDDDGVSVRLEKGDCPRNVRPSIDVTMESAAQQVTGPLCGVVLSGMGCDGAAGIEAIADAGGHTIAQDEATSPVFGIPCQAIETGCVDEVVPGDALAGAIVDAVTVEPPHDQTAVTMDGETDD</sequence>
<evidence type="ECO:0000256" key="4">
    <source>
        <dbReference type="ARBA" id="ARBA00039140"/>
    </source>
</evidence>
<dbReference type="Gene3D" id="3.40.50.180">
    <property type="entry name" value="Methylesterase CheB, C-terminal domain"/>
    <property type="match status" value="1"/>
</dbReference>
<feature type="domain" description="CheB-type methylesterase" evidence="10">
    <location>
        <begin position="170"/>
        <end position="364"/>
    </location>
</feature>
<dbReference type="PROSITE" id="PS50122">
    <property type="entry name" value="CHEB"/>
    <property type="match status" value="1"/>
</dbReference>
<evidence type="ECO:0000259" key="9">
    <source>
        <dbReference type="PROSITE" id="PS50110"/>
    </source>
</evidence>
<evidence type="ECO:0000256" key="3">
    <source>
        <dbReference type="ARBA" id="ARBA00022801"/>
    </source>
</evidence>
<organism evidence="11 12">
    <name type="scientific">Natronobacterium texcoconense</name>
    <dbReference type="NCBI Taxonomy" id="1095778"/>
    <lineage>
        <taxon>Archaea</taxon>
        <taxon>Methanobacteriati</taxon>
        <taxon>Methanobacteriota</taxon>
        <taxon>Stenosarchaea group</taxon>
        <taxon>Halobacteria</taxon>
        <taxon>Halobacteriales</taxon>
        <taxon>Natrialbaceae</taxon>
        <taxon>Natronobacterium</taxon>
    </lineage>
</organism>
<proteinExistence type="predicted"/>
<dbReference type="InterPro" id="IPR011006">
    <property type="entry name" value="CheY-like_superfamily"/>
</dbReference>
<dbReference type="GO" id="GO:0008984">
    <property type="term" value="F:protein-glutamate methylesterase activity"/>
    <property type="evidence" value="ECO:0007669"/>
    <property type="project" value="UniProtKB-EC"/>
</dbReference>
<dbReference type="InterPro" id="IPR035909">
    <property type="entry name" value="CheB_C"/>
</dbReference>
<dbReference type="PROSITE" id="PS50110">
    <property type="entry name" value="RESPONSE_REGULATORY"/>
    <property type="match status" value="1"/>
</dbReference>
<keyword evidence="3 6" id="KW-0378">Hydrolase</keyword>
<dbReference type="PANTHER" id="PTHR42872">
    <property type="entry name" value="PROTEIN-GLUTAMATE METHYLESTERASE/PROTEIN-GLUTAMINE GLUTAMINASE"/>
    <property type="match status" value="1"/>
</dbReference>
<keyword evidence="12" id="KW-1185">Reference proteome</keyword>
<dbReference type="Gene3D" id="3.40.50.2300">
    <property type="match status" value="1"/>
</dbReference>
<dbReference type="InterPro" id="IPR001789">
    <property type="entry name" value="Sig_transdc_resp-reg_receiver"/>
</dbReference>
<gene>
    <name evidence="11" type="ORF">SAMN04489842_0926</name>
</gene>
<dbReference type="InterPro" id="IPR000673">
    <property type="entry name" value="Sig_transdc_resp-reg_Me-estase"/>
</dbReference>
<dbReference type="SMART" id="SM00448">
    <property type="entry name" value="REC"/>
    <property type="match status" value="1"/>
</dbReference>
<dbReference type="GO" id="GO:0000156">
    <property type="term" value="F:phosphorelay response regulator activity"/>
    <property type="evidence" value="ECO:0007669"/>
    <property type="project" value="InterPro"/>
</dbReference>
<evidence type="ECO:0000256" key="1">
    <source>
        <dbReference type="ARBA" id="ARBA00022490"/>
    </source>
</evidence>
<evidence type="ECO:0000259" key="10">
    <source>
        <dbReference type="PROSITE" id="PS50122"/>
    </source>
</evidence>
<evidence type="ECO:0000256" key="8">
    <source>
        <dbReference type="SAM" id="MobiDB-lite"/>
    </source>
</evidence>
<dbReference type="STRING" id="1095778.SAMN04489842_0926"/>
<feature type="modified residue" description="4-aspartylphosphate" evidence="7">
    <location>
        <position position="52"/>
    </location>
</feature>